<organism evidence="2 3">
    <name type="scientific">Leptospira harrisiae</name>
    <dbReference type="NCBI Taxonomy" id="2023189"/>
    <lineage>
        <taxon>Bacteria</taxon>
        <taxon>Pseudomonadati</taxon>
        <taxon>Spirochaetota</taxon>
        <taxon>Spirochaetia</taxon>
        <taxon>Leptospirales</taxon>
        <taxon>Leptospiraceae</taxon>
        <taxon>Leptospira</taxon>
    </lineage>
</organism>
<dbReference type="EMBL" id="NPDX01000010">
    <property type="protein sequence ID" value="PJZ82991.1"/>
    <property type="molecule type" value="Genomic_DNA"/>
</dbReference>
<dbReference type="InterPro" id="IPR041519">
    <property type="entry name" value="HEPN_RiboL-PSP"/>
</dbReference>
<keyword evidence="3" id="KW-1185">Reference proteome</keyword>
<dbReference type="AlphaFoldDB" id="A0A2N0AFF9"/>
<name>A0A2N0AFF9_9LEPT</name>
<gene>
    <name evidence="2" type="ORF">CH364_18535</name>
</gene>
<dbReference type="OrthoDB" id="1446119at2"/>
<comment type="caution">
    <text evidence="2">The sequence shown here is derived from an EMBL/GenBank/DDBJ whole genome shotgun (WGS) entry which is preliminary data.</text>
</comment>
<accession>A0A2N0AFF9</accession>
<evidence type="ECO:0000313" key="3">
    <source>
        <dbReference type="Proteomes" id="UP000232145"/>
    </source>
</evidence>
<evidence type="ECO:0000259" key="1">
    <source>
        <dbReference type="Pfam" id="PF18735"/>
    </source>
</evidence>
<dbReference type="Proteomes" id="UP000232145">
    <property type="component" value="Unassembled WGS sequence"/>
</dbReference>
<protein>
    <recommendedName>
        <fullName evidence="1">RiboL-PSP-HEPN domain-containing protein</fullName>
    </recommendedName>
</protein>
<reference evidence="2 3" key="1">
    <citation type="submission" date="2017-07" db="EMBL/GenBank/DDBJ databases">
        <title>Leptospira spp. isolated from tropical soils.</title>
        <authorList>
            <person name="Thibeaux R."/>
            <person name="Iraola G."/>
            <person name="Ferres I."/>
            <person name="Bierque E."/>
            <person name="Girault D."/>
            <person name="Soupe-Gilbert M.-E."/>
            <person name="Picardeau M."/>
            <person name="Goarant C."/>
        </authorList>
    </citation>
    <scope>NUCLEOTIDE SEQUENCE [LARGE SCALE GENOMIC DNA]</scope>
    <source>
        <strain evidence="2 3">FH2-B-A1</strain>
    </source>
</reference>
<dbReference type="RefSeq" id="WP_100787885.1">
    <property type="nucleotide sequence ID" value="NZ_NPDX01000010.1"/>
</dbReference>
<feature type="domain" description="RiboL-PSP-HEPN" evidence="1">
    <location>
        <begin position="13"/>
        <end position="202"/>
    </location>
</feature>
<sequence>MPLPPEIIFRFERNLERSEELIKVYIQSVSGKGRKSVKQTDVLRAAVVFLHASLEDLLRSVLKYTYPINASKDFINEIPLTGIQKGGRPEKFFLGALLDFRGKLVDDVVKQSITEYLEVISFNDTTEIVSRLEKAKIKYLDDTLNLLPKIDSMIKRRHAIVHQADENVDTGHGKHHANRINKWIVSDWIENIRKFGEEIIRLASSI</sequence>
<dbReference type="Pfam" id="PF18735">
    <property type="entry name" value="HEPN_RiboL-PSP"/>
    <property type="match status" value="1"/>
</dbReference>
<evidence type="ECO:0000313" key="2">
    <source>
        <dbReference type="EMBL" id="PJZ82991.1"/>
    </source>
</evidence>
<proteinExistence type="predicted"/>